<dbReference type="AlphaFoldDB" id="A0A061S427"/>
<accession>A0A061S427</accession>
<protein>
    <submittedName>
        <fullName evidence="1">Uncharacterized protein</fullName>
    </submittedName>
</protein>
<proteinExistence type="predicted"/>
<reference evidence="1" key="1">
    <citation type="submission" date="2014-05" db="EMBL/GenBank/DDBJ databases">
        <title>The transcriptome of the halophilic microalga Tetraselmis sp. GSL018 isolated from the Great Salt Lake, Utah.</title>
        <authorList>
            <person name="Jinkerson R.E."/>
            <person name="D'Adamo S."/>
            <person name="Posewitz M.C."/>
        </authorList>
    </citation>
    <scope>NUCLEOTIDE SEQUENCE</scope>
    <source>
        <strain evidence="1">GSL018</strain>
    </source>
</reference>
<sequence length="55" mass="6025">RPRRMGRPGWGTGLVEVAGLAEAVLDGVDVLFFAPRASFRLILELLGESEELLFP</sequence>
<organism evidence="1">
    <name type="scientific">Tetraselmis sp. GSL018</name>
    <dbReference type="NCBI Taxonomy" id="582737"/>
    <lineage>
        <taxon>Eukaryota</taxon>
        <taxon>Viridiplantae</taxon>
        <taxon>Chlorophyta</taxon>
        <taxon>core chlorophytes</taxon>
        <taxon>Chlorodendrophyceae</taxon>
        <taxon>Chlorodendrales</taxon>
        <taxon>Chlorodendraceae</taxon>
        <taxon>Tetraselmis</taxon>
    </lineage>
</organism>
<name>A0A061S427_9CHLO</name>
<evidence type="ECO:0000313" key="1">
    <source>
        <dbReference type="EMBL" id="JAC77541.1"/>
    </source>
</evidence>
<dbReference type="EMBL" id="GBEZ01007958">
    <property type="protein sequence ID" value="JAC77541.1"/>
    <property type="molecule type" value="Transcribed_RNA"/>
</dbReference>
<gene>
    <name evidence="1" type="ORF">TSPGSL018_17413</name>
</gene>
<feature type="non-terminal residue" evidence="1">
    <location>
        <position position="1"/>
    </location>
</feature>